<dbReference type="EMBL" id="BAABCN010000002">
    <property type="protein sequence ID" value="GAA3860822.1"/>
    <property type="molecule type" value="Genomic_DNA"/>
</dbReference>
<proteinExistence type="predicted"/>
<dbReference type="Gene3D" id="3.10.129.10">
    <property type="entry name" value="Hotdog Thioesterase"/>
    <property type="match status" value="1"/>
</dbReference>
<evidence type="ECO:0000313" key="2">
    <source>
        <dbReference type="Proteomes" id="UP001501803"/>
    </source>
</evidence>
<comment type="caution">
    <text evidence="1">The sequence shown here is derived from an EMBL/GenBank/DDBJ whole genome shotgun (WGS) entry which is preliminary data.</text>
</comment>
<organism evidence="1 2">
    <name type="scientific">Leifsonia kafniensis</name>
    <dbReference type="NCBI Taxonomy" id="475957"/>
    <lineage>
        <taxon>Bacteria</taxon>
        <taxon>Bacillati</taxon>
        <taxon>Actinomycetota</taxon>
        <taxon>Actinomycetes</taxon>
        <taxon>Micrococcales</taxon>
        <taxon>Microbacteriaceae</taxon>
        <taxon>Leifsonia</taxon>
    </lineage>
</organism>
<dbReference type="PANTHER" id="PTHR31793">
    <property type="entry name" value="4-HYDROXYBENZOYL-COA THIOESTERASE FAMILY MEMBER"/>
    <property type="match status" value="1"/>
</dbReference>
<dbReference type="RefSeq" id="WP_345061310.1">
    <property type="nucleotide sequence ID" value="NZ_BAABCN010000002.1"/>
</dbReference>
<dbReference type="PANTHER" id="PTHR31793:SF24">
    <property type="entry name" value="LONG-CHAIN ACYL-COA THIOESTERASE FADM"/>
    <property type="match status" value="1"/>
</dbReference>
<sequence length="140" mass="15438">MAALAVEVALRWGDLDAYGHINNVAVLRILEEARSRGFWDNEAIPLPPLRPEESTWSLVAEVSARYRRPLDYSSEPVEVRMTVSRVRGASFTIHYSVFAPAVEGVHVEAETVIVLIDAQSGAPTRLSPELRAALGTVNDR</sequence>
<protein>
    <submittedName>
        <fullName evidence="1">Thioesterase family protein</fullName>
    </submittedName>
</protein>
<keyword evidence="2" id="KW-1185">Reference proteome</keyword>
<accession>A0ABP7JZN7</accession>
<dbReference type="Pfam" id="PF13279">
    <property type="entry name" value="4HBT_2"/>
    <property type="match status" value="1"/>
</dbReference>
<name>A0ABP7JZN7_9MICO</name>
<dbReference type="CDD" id="cd00586">
    <property type="entry name" value="4HBT"/>
    <property type="match status" value="1"/>
</dbReference>
<dbReference type="InterPro" id="IPR029069">
    <property type="entry name" value="HotDog_dom_sf"/>
</dbReference>
<dbReference type="SUPFAM" id="SSF54637">
    <property type="entry name" value="Thioesterase/thiol ester dehydrase-isomerase"/>
    <property type="match status" value="1"/>
</dbReference>
<reference evidence="2" key="1">
    <citation type="journal article" date="2019" name="Int. J. Syst. Evol. Microbiol.">
        <title>The Global Catalogue of Microorganisms (GCM) 10K type strain sequencing project: providing services to taxonomists for standard genome sequencing and annotation.</title>
        <authorList>
            <consortium name="The Broad Institute Genomics Platform"/>
            <consortium name="The Broad Institute Genome Sequencing Center for Infectious Disease"/>
            <person name="Wu L."/>
            <person name="Ma J."/>
        </authorList>
    </citation>
    <scope>NUCLEOTIDE SEQUENCE [LARGE SCALE GENOMIC DNA]</scope>
    <source>
        <strain evidence="2">JCM 17021</strain>
    </source>
</reference>
<evidence type="ECO:0000313" key="1">
    <source>
        <dbReference type="EMBL" id="GAA3860822.1"/>
    </source>
</evidence>
<gene>
    <name evidence="1" type="ORF">GCM10022381_01520</name>
</gene>
<dbReference type="InterPro" id="IPR050563">
    <property type="entry name" value="4-hydroxybenzoyl-CoA_TE"/>
</dbReference>
<dbReference type="Proteomes" id="UP001501803">
    <property type="component" value="Unassembled WGS sequence"/>
</dbReference>